<dbReference type="Pfam" id="PF19758">
    <property type="entry name" value="DUF6245"/>
    <property type="match status" value="1"/>
</dbReference>
<dbReference type="AlphaFoldDB" id="A0A5R9DTJ2"/>
<reference evidence="1 2" key="1">
    <citation type="submission" date="2019-05" db="EMBL/GenBank/DDBJ databases">
        <title>Streptomyces marianii sp. nov., a novel marine actinomycete from southern coast of India.</title>
        <authorList>
            <person name="Iniyan A.M."/>
            <person name="Wink J."/>
            <person name="Ramprasad E."/>
            <person name="Ramana C.V."/>
            <person name="Bunk B."/>
            <person name="Sproer C."/>
            <person name="Joseph F.-J.R.S."/>
            <person name="Vincent S.G.P."/>
        </authorList>
    </citation>
    <scope>NUCLEOTIDE SEQUENCE [LARGE SCALE GENOMIC DNA]</scope>
    <source>
        <strain evidence="1 2">ICN19</strain>
    </source>
</reference>
<proteinExistence type="predicted"/>
<comment type="caution">
    <text evidence="1">The sequence shown here is derived from an EMBL/GenBank/DDBJ whole genome shotgun (WGS) entry which is preliminary data.</text>
</comment>
<protein>
    <submittedName>
        <fullName evidence="1">Uncharacterized protein</fullName>
    </submittedName>
</protein>
<evidence type="ECO:0000313" key="2">
    <source>
        <dbReference type="Proteomes" id="UP000305921"/>
    </source>
</evidence>
<gene>
    <name evidence="1" type="ORF">FEF34_39870</name>
</gene>
<sequence>MSIPNQNQPPAPAPSVASVSAAMAALGAYAQPPTVGELEQQATAVGGEHVLAAVLANALYGASIGVGMLAEGHMLAKGAGTQEMTLARQQVIKASGAVGPGVLGVLHWQTGHVSHLLKGMDQKDCGPVIAAAARTASALLALLACSAVFSPEDERAGQIPDELARARKELAEAIAELDELPATAAAMFLDGVPDL</sequence>
<name>A0A5R9DTJ2_9ACTN</name>
<keyword evidence="2" id="KW-1185">Reference proteome</keyword>
<accession>A0A5R9DTJ2</accession>
<evidence type="ECO:0000313" key="1">
    <source>
        <dbReference type="EMBL" id="TLQ38977.1"/>
    </source>
</evidence>
<dbReference type="InterPro" id="IPR046212">
    <property type="entry name" value="DUF6245"/>
</dbReference>
<dbReference type="OrthoDB" id="9846911at2"/>
<organism evidence="1 2">
    <name type="scientific">Streptomyces marianii</name>
    <dbReference type="NCBI Taxonomy" id="1817406"/>
    <lineage>
        <taxon>Bacteria</taxon>
        <taxon>Bacillati</taxon>
        <taxon>Actinomycetota</taxon>
        <taxon>Actinomycetes</taxon>
        <taxon>Kitasatosporales</taxon>
        <taxon>Streptomycetaceae</taxon>
        <taxon>Streptomyces</taxon>
    </lineage>
</organism>
<dbReference type="RefSeq" id="WP_138058347.1">
    <property type="nucleotide sequence ID" value="NZ_VAWE01000003.1"/>
</dbReference>
<dbReference type="EMBL" id="VAWE01000003">
    <property type="protein sequence ID" value="TLQ38977.1"/>
    <property type="molecule type" value="Genomic_DNA"/>
</dbReference>
<dbReference type="Proteomes" id="UP000305921">
    <property type="component" value="Unassembled WGS sequence"/>
</dbReference>